<sequence length="100" mass="10714">MDIGNFLSCRITRAGERSIGNETSKRDANRNEGLSGGTPGGLPECSLVRLGNGDIDKGVVSARRMKFCQDLPYSGRNCPLIALSLLKQLAFSAVRVEDDG</sequence>
<evidence type="ECO:0000313" key="2">
    <source>
        <dbReference type="EMBL" id="KAA5614591.1"/>
    </source>
</evidence>
<protein>
    <submittedName>
        <fullName evidence="2">Uncharacterized protein</fullName>
    </submittedName>
</protein>
<gene>
    <name evidence="2" type="ORF">F1189_00195</name>
</gene>
<dbReference type="EMBL" id="VWPK01000001">
    <property type="protein sequence ID" value="KAA5614591.1"/>
    <property type="molecule type" value="Genomic_DNA"/>
</dbReference>
<comment type="caution">
    <text evidence="2">The sequence shown here is derived from an EMBL/GenBank/DDBJ whole genome shotgun (WGS) entry which is preliminary data.</text>
</comment>
<feature type="region of interest" description="Disordered" evidence="1">
    <location>
        <begin position="18"/>
        <end position="42"/>
    </location>
</feature>
<accession>A0A5M6J230</accession>
<organism evidence="2 3">
    <name type="scientific">Rhodovastum atsumiense</name>
    <dbReference type="NCBI Taxonomy" id="504468"/>
    <lineage>
        <taxon>Bacteria</taxon>
        <taxon>Pseudomonadati</taxon>
        <taxon>Pseudomonadota</taxon>
        <taxon>Alphaproteobacteria</taxon>
        <taxon>Acetobacterales</taxon>
        <taxon>Acetobacteraceae</taxon>
        <taxon>Rhodovastum</taxon>
    </lineage>
</organism>
<proteinExistence type="predicted"/>
<dbReference type="AlphaFoldDB" id="A0A5M6J230"/>
<reference evidence="2 3" key="1">
    <citation type="submission" date="2019-09" db="EMBL/GenBank/DDBJ databases">
        <title>Genome sequence of Rhodovastum atsumiense, a diverse member of the Acetobacteraceae family of non-sulfur purple photosynthetic bacteria.</title>
        <authorList>
            <person name="Meyer T."/>
            <person name="Kyndt J."/>
        </authorList>
    </citation>
    <scope>NUCLEOTIDE SEQUENCE [LARGE SCALE GENOMIC DNA]</scope>
    <source>
        <strain evidence="2 3">DSM 21279</strain>
    </source>
</reference>
<dbReference type="Proteomes" id="UP000325255">
    <property type="component" value="Unassembled WGS sequence"/>
</dbReference>
<name>A0A5M6J230_9PROT</name>
<dbReference type="RefSeq" id="WP_150038276.1">
    <property type="nucleotide sequence ID" value="NZ_OW485601.1"/>
</dbReference>
<keyword evidence="3" id="KW-1185">Reference proteome</keyword>
<evidence type="ECO:0000313" key="3">
    <source>
        <dbReference type="Proteomes" id="UP000325255"/>
    </source>
</evidence>
<evidence type="ECO:0000256" key="1">
    <source>
        <dbReference type="SAM" id="MobiDB-lite"/>
    </source>
</evidence>